<feature type="domain" description="Tyrosine-protein kinase G-rich" evidence="21">
    <location>
        <begin position="376"/>
        <end position="448"/>
    </location>
</feature>
<keyword evidence="12" id="KW-0067">ATP-binding</keyword>
<dbReference type="SUPFAM" id="SSF52540">
    <property type="entry name" value="P-loop containing nucleoside triphosphate hydrolases"/>
    <property type="match status" value="1"/>
</dbReference>
<keyword evidence="11" id="KW-0418">Kinase</keyword>
<dbReference type="NCBIfam" id="TIGR01007">
    <property type="entry name" value="eps_fam"/>
    <property type="match status" value="1"/>
</dbReference>
<evidence type="ECO:0000256" key="7">
    <source>
        <dbReference type="ARBA" id="ARBA00022519"/>
    </source>
</evidence>
<evidence type="ECO:0000256" key="5">
    <source>
        <dbReference type="ARBA" id="ARBA00011903"/>
    </source>
</evidence>
<dbReference type="InterPro" id="IPR050445">
    <property type="entry name" value="Bact_polysacc_biosynth/exp"/>
</dbReference>
<dbReference type="EMBL" id="JACXAE010000053">
    <property type="protein sequence ID" value="MBD2773438.1"/>
    <property type="molecule type" value="Genomic_DNA"/>
</dbReference>
<dbReference type="CDD" id="cd05387">
    <property type="entry name" value="BY-kinase"/>
    <property type="match status" value="1"/>
</dbReference>
<gene>
    <name evidence="22" type="ORF">ICL16_15495</name>
</gene>
<dbReference type="InterPro" id="IPR025669">
    <property type="entry name" value="AAA_dom"/>
</dbReference>
<comment type="subcellular location">
    <subcellularLocation>
        <location evidence="1">Cell inner membrane</location>
        <topology evidence="1">Multi-pass membrane protein</topology>
    </subcellularLocation>
</comment>
<keyword evidence="9 18" id="KW-0812">Transmembrane</keyword>
<evidence type="ECO:0000256" key="11">
    <source>
        <dbReference type="ARBA" id="ARBA00022777"/>
    </source>
</evidence>
<evidence type="ECO:0000256" key="10">
    <source>
        <dbReference type="ARBA" id="ARBA00022741"/>
    </source>
</evidence>
<dbReference type="GO" id="GO:0005524">
    <property type="term" value="F:ATP binding"/>
    <property type="evidence" value="ECO:0007669"/>
    <property type="project" value="UniProtKB-KW"/>
</dbReference>
<evidence type="ECO:0000256" key="18">
    <source>
        <dbReference type="SAM" id="Phobius"/>
    </source>
</evidence>
<dbReference type="GO" id="GO:0004715">
    <property type="term" value="F:non-membrane spanning protein tyrosine kinase activity"/>
    <property type="evidence" value="ECO:0007669"/>
    <property type="project" value="UniProtKB-EC"/>
</dbReference>
<keyword evidence="7" id="KW-0997">Cell inner membrane</keyword>
<feature type="domain" description="AAA" evidence="20">
    <location>
        <begin position="527"/>
        <end position="669"/>
    </location>
</feature>
<evidence type="ECO:0000256" key="15">
    <source>
        <dbReference type="ARBA" id="ARBA00023137"/>
    </source>
</evidence>
<evidence type="ECO:0000259" key="21">
    <source>
        <dbReference type="Pfam" id="PF13807"/>
    </source>
</evidence>
<reference evidence="22" key="1">
    <citation type="submission" date="2020-09" db="EMBL/GenBank/DDBJ databases">
        <title>Iningainema tapete sp. nov. (Scytonemataceae, Cyanobacteria) from greenhouses in central Florida (USA) produces two types of nodularin with biosynthetic potential for microcystin-LR and anabaenopeptins.</title>
        <authorList>
            <person name="Berthold D.E."/>
            <person name="Lefler F.W."/>
            <person name="Huang I.-S."/>
            <person name="Abdulla H."/>
            <person name="Zimba P.V."/>
            <person name="Laughinghouse H.D. IV."/>
        </authorList>
    </citation>
    <scope>NUCLEOTIDE SEQUENCE</scope>
    <source>
        <strain evidence="22">BLCCT55</strain>
    </source>
</reference>
<dbReference type="Pfam" id="PF02706">
    <property type="entry name" value="Wzz"/>
    <property type="match status" value="1"/>
</dbReference>
<dbReference type="EC" id="2.7.10.2" evidence="5"/>
<evidence type="ECO:0000256" key="17">
    <source>
        <dbReference type="SAM" id="Coils"/>
    </source>
</evidence>
<evidence type="ECO:0000256" key="16">
    <source>
        <dbReference type="ARBA" id="ARBA00051245"/>
    </source>
</evidence>
<evidence type="ECO:0000256" key="9">
    <source>
        <dbReference type="ARBA" id="ARBA00022692"/>
    </source>
</evidence>
<evidence type="ECO:0000313" key="23">
    <source>
        <dbReference type="Proteomes" id="UP000629098"/>
    </source>
</evidence>
<comment type="catalytic activity">
    <reaction evidence="16">
        <text>L-tyrosyl-[protein] + ATP = O-phospho-L-tyrosyl-[protein] + ADP + H(+)</text>
        <dbReference type="Rhea" id="RHEA:10596"/>
        <dbReference type="Rhea" id="RHEA-COMP:10136"/>
        <dbReference type="Rhea" id="RHEA-COMP:20101"/>
        <dbReference type="ChEBI" id="CHEBI:15378"/>
        <dbReference type="ChEBI" id="CHEBI:30616"/>
        <dbReference type="ChEBI" id="CHEBI:46858"/>
        <dbReference type="ChEBI" id="CHEBI:61978"/>
        <dbReference type="ChEBI" id="CHEBI:456216"/>
        <dbReference type="EC" id="2.7.10.2"/>
    </reaction>
</comment>
<dbReference type="RefSeq" id="WP_190829254.1">
    <property type="nucleotide sequence ID" value="NZ_CAWPPI010000053.1"/>
</dbReference>
<dbReference type="Gene3D" id="3.40.50.300">
    <property type="entry name" value="P-loop containing nucleotide triphosphate hydrolases"/>
    <property type="match status" value="1"/>
</dbReference>
<dbReference type="Proteomes" id="UP000629098">
    <property type="component" value="Unassembled WGS sequence"/>
</dbReference>
<dbReference type="Pfam" id="PF13614">
    <property type="entry name" value="AAA_31"/>
    <property type="match status" value="1"/>
</dbReference>
<name>A0A8J6XG09_9CYAN</name>
<dbReference type="InterPro" id="IPR005702">
    <property type="entry name" value="Wzc-like_C"/>
</dbReference>
<dbReference type="GO" id="GO:0042802">
    <property type="term" value="F:identical protein binding"/>
    <property type="evidence" value="ECO:0007669"/>
    <property type="project" value="UniProtKB-ARBA"/>
</dbReference>
<evidence type="ECO:0000259" key="19">
    <source>
        <dbReference type="Pfam" id="PF02706"/>
    </source>
</evidence>
<organism evidence="22 23">
    <name type="scientific">Iningainema tapete BLCC-T55</name>
    <dbReference type="NCBI Taxonomy" id="2748662"/>
    <lineage>
        <taxon>Bacteria</taxon>
        <taxon>Bacillati</taxon>
        <taxon>Cyanobacteriota</taxon>
        <taxon>Cyanophyceae</taxon>
        <taxon>Nostocales</taxon>
        <taxon>Scytonemataceae</taxon>
        <taxon>Iningainema tapete</taxon>
    </lineage>
</organism>
<feature type="transmembrane region" description="Helical" evidence="18">
    <location>
        <begin position="23"/>
        <end position="43"/>
    </location>
</feature>
<evidence type="ECO:0000256" key="14">
    <source>
        <dbReference type="ARBA" id="ARBA00023136"/>
    </source>
</evidence>
<dbReference type="GO" id="GO:0005886">
    <property type="term" value="C:plasma membrane"/>
    <property type="evidence" value="ECO:0007669"/>
    <property type="project" value="UniProtKB-SubCell"/>
</dbReference>
<evidence type="ECO:0000256" key="13">
    <source>
        <dbReference type="ARBA" id="ARBA00022989"/>
    </source>
</evidence>
<comment type="similarity">
    <text evidence="4">Belongs to the etk/wzc family.</text>
</comment>
<feature type="domain" description="Polysaccharide chain length determinant N-terminal" evidence="19">
    <location>
        <begin position="8"/>
        <end position="104"/>
    </location>
</feature>
<evidence type="ECO:0000256" key="3">
    <source>
        <dbReference type="ARBA" id="ARBA00007316"/>
    </source>
</evidence>
<comment type="caution">
    <text evidence="22">The sequence shown here is derived from an EMBL/GenBank/DDBJ whole genome shotgun (WGS) entry which is preliminary data.</text>
</comment>
<keyword evidence="6" id="KW-1003">Cell membrane</keyword>
<sequence length="744" mass="81519">MENKGNTEDINLQKYWLVLKRRWLVGSSVFVACSTLAGFSLFLEKPSYEASGKLLFLTNRTSSLTGVGEKIGHLESIKRESNPLDTQALIVQSEPVIQKVINNLELKDKNGAPLRPEAISIKAEALTGTDVLKVSFISTDAELAKSVVNQVMKVYIDKNILTNRSEAISAGEFVTTQLQPAKRQVDKAAEELRRFKTKNQVIDLQEETEGTVKTITSIDEELNNAKSQLADLGAQEIQITRQINLPTQNAVDITSLSQIPGVQEALAELQKVQNQLAAMRTRYSDAHPSVIDLQEKEAALNSILQQRTAQSLGSETQVAPGKLQIGKIKQDLTAEFVKLQSQRSGLEQKINTLSELRNAYKQRADILPTLEKKQGELERSLSVAQKSYENLLTRLQEIKVAENQTVGNARVLQDANVESNPAAMKKKLGISVGGVFAGLLLGVAAAFIVDLIDRRLKTAKEAEELFGHTLLGLIPQFETSDTSITDKNFEGSSPRIIVATSPRSVVHEAYQMLVANLKFTSLDKKVRTIVVTSSQAGEGKSEVSANLAAVMAQAGRRVLLVDADMRQPTQHHLWDRINAVGLSNVMVGQDEFSFAVQKVTSYLSVLTAGVMPPNPMALIDSERMSSLLDMLSQKYDYVIIDTPPLVGTPDAAVLGKMADGVLIVVRPSVLNSNSAVAAKSLLARSEANILGIVANGVDVKQEPESFFYYPSNRNDYSVEKVSNRTRTVSVGNTHKSERTRVEEE</sequence>
<evidence type="ECO:0000256" key="12">
    <source>
        <dbReference type="ARBA" id="ARBA00022840"/>
    </source>
</evidence>
<comment type="similarity">
    <text evidence="2">Belongs to the CpsC/CapA family.</text>
</comment>
<evidence type="ECO:0000256" key="2">
    <source>
        <dbReference type="ARBA" id="ARBA00006683"/>
    </source>
</evidence>
<keyword evidence="15" id="KW-0829">Tyrosine-protein kinase</keyword>
<dbReference type="InterPro" id="IPR027417">
    <property type="entry name" value="P-loop_NTPase"/>
</dbReference>
<feature type="transmembrane region" description="Helical" evidence="18">
    <location>
        <begin position="428"/>
        <end position="449"/>
    </location>
</feature>
<dbReference type="PANTHER" id="PTHR32309:SF13">
    <property type="entry name" value="FERRIC ENTEROBACTIN TRANSPORT PROTEIN FEPE"/>
    <property type="match status" value="1"/>
</dbReference>
<keyword evidence="14 18" id="KW-0472">Membrane</keyword>
<keyword evidence="13 18" id="KW-1133">Transmembrane helix</keyword>
<comment type="similarity">
    <text evidence="3">Belongs to the CpsD/CapB family.</text>
</comment>
<evidence type="ECO:0000313" key="22">
    <source>
        <dbReference type="EMBL" id="MBD2773438.1"/>
    </source>
</evidence>
<dbReference type="PANTHER" id="PTHR32309">
    <property type="entry name" value="TYROSINE-PROTEIN KINASE"/>
    <property type="match status" value="1"/>
</dbReference>
<evidence type="ECO:0000256" key="6">
    <source>
        <dbReference type="ARBA" id="ARBA00022475"/>
    </source>
</evidence>
<evidence type="ECO:0000256" key="1">
    <source>
        <dbReference type="ARBA" id="ARBA00004429"/>
    </source>
</evidence>
<proteinExistence type="inferred from homology"/>
<keyword evidence="8 22" id="KW-0808">Transferase</keyword>
<dbReference type="InterPro" id="IPR003856">
    <property type="entry name" value="LPS_length_determ_N"/>
</dbReference>
<dbReference type="InterPro" id="IPR032807">
    <property type="entry name" value="GNVR"/>
</dbReference>
<keyword evidence="23" id="KW-1185">Reference proteome</keyword>
<dbReference type="Pfam" id="PF13807">
    <property type="entry name" value="GNVR"/>
    <property type="match status" value="1"/>
</dbReference>
<dbReference type="PROSITE" id="PS51257">
    <property type="entry name" value="PROKAR_LIPOPROTEIN"/>
    <property type="match status" value="1"/>
</dbReference>
<dbReference type="FunFam" id="3.40.50.300:FF:000527">
    <property type="entry name" value="Tyrosine-protein kinase etk"/>
    <property type="match status" value="1"/>
</dbReference>
<evidence type="ECO:0000256" key="4">
    <source>
        <dbReference type="ARBA" id="ARBA00008883"/>
    </source>
</evidence>
<accession>A0A8J6XG09</accession>
<dbReference type="AlphaFoldDB" id="A0A8J6XG09"/>
<protein>
    <recommendedName>
        <fullName evidence="5">non-specific protein-tyrosine kinase</fullName>
        <ecNumber evidence="5">2.7.10.2</ecNumber>
    </recommendedName>
</protein>
<evidence type="ECO:0000256" key="8">
    <source>
        <dbReference type="ARBA" id="ARBA00022679"/>
    </source>
</evidence>
<feature type="coiled-coil region" evidence="17">
    <location>
        <begin position="329"/>
        <end position="363"/>
    </location>
</feature>
<evidence type="ECO:0000259" key="20">
    <source>
        <dbReference type="Pfam" id="PF13614"/>
    </source>
</evidence>
<keyword evidence="17" id="KW-0175">Coiled coil</keyword>
<keyword evidence="10" id="KW-0547">Nucleotide-binding</keyword>